<name>L7LZC9_RHIPC</name>
<reference evidence="1" key="2">
    <citation type="journal article" date="2015" name="J. Proteomics">
        <title>Sexual differences in the sialomes of the zebra tick, Rhipicephalus pulchellus.</title>
        <authorList>
            <person name="Tan A.W."/>
            <person name="Francischetti I.M."/>
            <person name="Slovak M."/>
            <person name="Kini R.M."/>
            <person name="Ribeiro J.M."/>
        </authorList>
    </citation>
    <scope>NUCLEOTIDE SEQUENCE</scope>
    <source>
        <tissue evidence="1">Salivary gland</tissue>
    </source>
</reference>
<dbReference type="InterPro" id="IPR036397">
    <property type="entry name" value="RNaseH_sf"/>
</dbReference>
<organism evidence="1">
    <name type="scientific">Rhipicephalus pulchellus</name>
    <name type="common">Yellow backed tick</name>
    <name type="synonym">Dermacentor pulchellus</name>
    <dbReference type="NCBI Taxonomy" id="72859"/>
    <lineage>
        <taxon>Eukaryota</taxon>
        <taxon>Metazoa</taxon>
        <taxon>Ecdysozoa</taxon>
        <taxon>Arthropoda</taxon>
        <taxon>Chelicerata</taxon>
        <taxon>Arachnida</taxon>
        <taxon>Acari</taxon>
        <taxon>Parasitiformes</taxon>
        <taxon>Ixodida</taxon>
        <taxon>Ixodoidea</taxon>
        <taxon>Ixodidae</taxon>
        <taxon>Rhipicephalinae</taxon>
        <taxon>Rhipicephalus</taxon>
        <taxon>Rhipicephalus</taxon>
    </lineage>
</organism>
<dbReference type="InterPro" id="IPR012337">
    <property type="entry name" value="RNaseH-like_sf"/>
</dbReference>
<dbReference type="GO" id="GO:0003676">
    <property type="term" value="F:nucleic acid binding"/>
    <property type="evidence" value="ECO:0007669"/>
    <property type="project" value="InterPro"/>
</dbReference>
<protein>
    <submittedName>
        <fullName evidence="1">Putative tick transposon</fullName>
    </submittedName>
</protein>
<dbReference type="Gene3D" id="3.30.420.10">
    <property type="entry name" value="Ribonuclease H-like superfamily/Ribonuclease H"/>
    <property type="match status" value="1"/>
</dbReference>
<dbReference type="AlphaFoldDB" id="L7LZC9"/>
<dbReference type="EMBL" id="GACK01007598">
    <property type="protein sequence ID" value="JAA57436.1"/>
    <property type="molecule type" value="mRNA"/>
</dbReference>
<dbReference type="SUPFAM" id="SSF53098">
    <property type="entry name" value="Ribonuclease H-like"/>
    <property type="match status" value="1"/>
</dbReference>
<evidence type="ECO:0000313" key="1">
    <source>
        <dbReference type="EMBL" id="JAA57436.1"/>
    </source>
</evidence>
<reference evidence="1" key="1">
    <citation type="submission" date="2012-11" db="EMBL/GenBank/DDBJ databases">
        <authorList>
            <person name="Lucero-Rivera Y.E."/>
            <person name="Tovar-Ramirez D."/>
        </authorList>
    </citation>
    <scope>NUCLEOTIDE SEQUENCE</scope>
    <source>
        <tissue evidence="1">Salivary gland</tissue>
    </source>
</reference>
<proteinExistence type="evidence at transcript level"/>
<accession>L7LZC9</accession>
<sequence length="278" mass="31223">MSVKYHKGRRAARARALQRQFGHHRDVYYTDACKIAKDKYTVVATNQSSTITATVRTASVSTAESAAIALAIRDAEYKTQDALVISDSQSACRQYLTGAVSKITAKILGPHIEQYHAVIWCPAHAGLEGNERADGIARGISIRAPIATLEEPPVTPRDILETQRKERQKFSPPHPKLDIGQARDWRRLQTNTYPNLLFVNKIHPTQYPDTCPWCWERPSLTHIMWTCRLGPPEINSPLFGRNPFERQWEVWLASKDQESQVALLDQAQQAAKASGALD</sequence>